<evidence type="ECO:0000256" key="1">
    <source>
        <dbReference type="SAM" id="MobiDB-lite"/>
    </source>
</evidence>
<dbReference type="PANTHER" id="PTHR42085">
    <property type="entry name" value="F-BOX DOMAIN-CONTAINING PROTEIN"/>
    <property type="match status" value="1"/>
</dbReference>
<accession>A0AAE0TMS7</accession>
<name>A0AAE0TMS7_9PEZI</name>
<dbReference type="Proteomes" id="UP001274830">
    <property type="component" value="Unassembled WGS sequence"/>
</dbReference>
<evidence type="ECO:0000313" key="2">
    <source>
        <dbReference type="EMBL" id="KAK3670033.1"/>
    </source>
</evidence>
<feature type="region of interest" description="Disordered" evidence="1">
    <location>
        <begin position="1"/>
        <end position="39"/>
    </location>
</feature>
<sequence length="285" mass="31983">MANAKSPRTAEVKKRPTREKRKKTSKRNSSPRETDDANQMTFVDRKSLFPILDLPAELRNAIYEYAALDATAVVRPNVRGKVLSNSPLTRVSHQVREEYSSMLLLTAPTITAHVKDLDFAHIVALLNRLSDQELRALPSITLPSDRSIRINLHITEACATHSDTLTRWLLRLEHPTKSGTNLNITYRALGIHHFTPSRPYDDVVHSWASLNPAVLAWRANKRAVPQDGSPVGAIYQALKKMLPRVEKEESAGRIKEELKKIIEALRFSASPAGSYCACLVHPEDE</sequence>
<dbReference type="InterPro" id="IPR038883">
    <property type="entry name" value="AN11006-like"/>
</dbReference>
<feature type="compositionally biased region" description="Basic residues" evidence="1">
    <location>
        <begin position="15"/>
        <end position="26"/>
    </location>
</feature>
<protein>
    <submittedName>
        <fullName evidence="2">Uncharacterized protein</fullName>
    </submittedName>
</protein>
<dbReference type="EMBL" id="JAUTXT010000064">
    <property type="protein sequence ID" value="KAK3670033.1"/>
    <property type="molecule type" value="Genomic_DNA"/>
</dbReference>
<keyword evidence="3" id="KW-1185">Reference proteome</keyword>
<dbReference type="PANTHER" id="PTHR42085:SF1">
    <property type="entry name" value="F-BOX DOMAIN-CONTAINING PROTEIN"/>
    <property type="match status" value="1"/>
</dbReference>
<dbReference type="AlphaFoldDB" id="A0AAE0TMS7"/>
<organism evidence="2 3">
    <name type="scientific">Recurvomyces mirabilis</name>
    <dbReference type="NCBI Taxonomy" id="574656"/>
    <lineage>
        <taxon>Eukaryota</taxon>
        <taxon>Fungi</taxon>
        <taxon>Dikarya</taxon>
        <taxon>Ascomycota</taxon>
        <taxon>Pezizomycotina</taxon>
        <taxon>Dothideomycetes</taxon>
        <taxon>Dothideomycetidae</taxon>
        <taxon>Mycosphaerellales</taxon>
        <taxon>Teratosphaeriaceae</taxon>
        <taxon>Recurvomyces</taxon>
    </lineage>
</organism>
<evidence type="ECO:0000313" key="3">
    <source>
        <dbReference type="Proteomes" id="UP001274830"/>
    </source>
</evidence>
<proteinExistence type="predicted"/>
<comment type="caution">
    <text evidence="2">The sequence shown here is derived from an EMBL/GenBank/DDBJ whole genome shotgun (WGS) entry which is preliminary data.</text>
</comment>
<reference evidence="2" key="1">
    <citation type="submission" date="2023-07" db="EMBL/GenBank/DDBJ databases">
        <title>Black Yeasts Isolated from many extreme environments.</title>
        <authorList>
            <person name="Coleine C."/>
            <person name="Stajich J.E."/>
            <person name="Selbmann L."/>
        </authorList>
    </citation>
    <scope>NUCLEOTIDE SEQUENCE</scope>
    <source>
        <strain evidence="2">CCFEE 5485</strain>
    </source>
</reference>
<gene>
    <name evidence="2" type="ORF">LTR78_010064</name>
</gene>